<accession>A0AAV1QJ69</accession>
<organism evidence="7 8">
    <name type="scientific">Scomber scombrus</name>
    <name type="common">Atlantic mackerel</name>
    <name type="synonym">Scomber vernalis</name>
    <dbReference type="NCBI Taxonomy" id="13677"/>
    <lineage>
        <taxon>Eukaryota</taxon>
        <taxon>Metazoa</taxon>
        <taxon>Chordata</taxon>
        <taxon>Craniata</taxon>
        <taxon>Vertebrata</taxon>
        <taxon>Euteleostomi</taxon>
        <taxon>Actinopterygii</taxon>
        <taxon>Neopterygii</taxon>
        <taxon>Teleostei</taxon>
        <taxon>Neoteleostei</taxon>
        <taxon>Acanthomorphata</taxon>
        <taxon>Pelagiaria</taxon>
        <taxon>Scombriformes</taxon>
        <taxon>Scombridae</taxon>
        <taxon>Scomber</taxon>
    </lineage>
</organism>
<keyword evidence="3" id="KW-0393">Immunoglobulin domain</keyword>
<dbReference type="GO" id="GO:0009897">
    <property type="term" value="C:external side of plasma membrane"/>
    <property type="evidence" value="ECO:0007669"/>
    <property type="project" value="TreeGrafter"/>
</dbReference>
<dbReference type="AlphaFoldDB" id="A0AAV1QJ69"/>
<dbReference type="PROSITE" id="PS50835">
    <property type="entry name" value="IG_LIKE"/>
    <property type="match status" value="5"/>
</dbReference>
<dbReference type="InterPro" id="IPR050504">
    <property type="entry name" value="IgSF_BTN/MOG"/>
</dbReference>
<evidence type="ECO:0000256" key="3">
    <source>
        <dbReference type="ARBA" id="ARBA00023319"/>
    </source>
</evidence>
<dbReference type="InterPro" id="IPR053896">
    <property type="entry name" value="BTN3A2-like_Ig-C"/>
</dbReference>
<evidence type="ECO:0000256" key="5">
    <source>
        <dbReference type="SAM" id="SignalP"/>
    </source>
</evidence>
<dbReference type="PANTHER" id="PTHR24100">
    <property type="entry name" value="BUTYROPHILIN"/>
    <property type="match status" value="1"/>
</dbReference>
<gene>
    <name evidence="7" type="ORF">FSCOSCO3_A019968</name>
</gene>
<feature type="domain" description="Ig-like" evidence="6">
    <location>
        <begin position="30"/>
        <end position="127"/>
    </location>
</feature>
<comment type="caution">
    <text evidence="7">The sequence shown here is derived from an EMBL/GenBank/DDBJ whole genome shotgun (WGS) entry which is preliminary data.</text>
</comment>
<feature type="domain" description="Ig-like" evidence="6">
    <location>
        <begin position="370"/>
        <end position="488"/>
    </location>
</feature>
<feature type="signal peptide" evidence="5">
    <location>
        <begin position="1"/>
        <end position="20"/>
    </location>
</feature>
<comment type="subcellular location">
    <subcellularLocation>
        <location evidence="1">Membrane</location>
    </subcellularLocation>
</comment>
<evidence type="ECO:0000256" key="4">
    <source>
        <dbReference type="SAM" id="Phobius"/>
    </source>
</evidence>
<feature type="transmembrane region" description="Helical" evidence="4">
    <location>
        <begin position="367"/>
        <end position="385"/>
    </location>
</feature>
<dbReference type="SUPFAM" id="SSF48726">
    <property type="entry name" value="Immunoglobulin"/>
    <property type="match status" value="5"/>
</dbReference>
<dbReference type="Proteomes" id="UP001314229">
    <property type="component" value="Unassembled WGS sequence"/>
</dbReference>
<feature type="domain" description="Ig-like" evidence="6">
    <location>
        <begin position="501"/>
        <end position="586"/>
    </location>
</feature>
<reference evidence="7 8" key="1">
    <citation type="submission" date="2024-01" db="EMBL/GenBank/DDBJ databases">
        <authorList>
            <person name="Alioto T."/>
            <person name="Alioto T."/>
            <person name="Gomez Garrido J."/>
        </authorList>
    </citation>
    <scope>NUCLEOTIDE SEQUENCE [LARGE SCALE GENOMIC DNA]</scope>
</reference>
<keyword evidence="4" id="KW-0812">Transmembrane</keyword>
<feature type="transmembrane region" description="Helical" evidence="4">
    <location>
        <begin position="232"/>
        <end position="250"/>
    </location>
</feature>
<dbReference type="PANTHER" id="PTHR24100:SF151">
    <property type="entry name" value="ICOS LIGAND"/>
    <property type="match status" value="1"/>
</dbReference>
<evidence type="ECO:0000256" key="1">
    <source>
        <dbReference type="ARBA" id="ARBA00004370"/>
    </source>
</evidence>
<dbReference type="Gene3D" id="2.60.40.10">
    <property type="entry name" value="Immunoglobulins"/>
    <property type="match status" value="6"/>
</dbReference>
<dbReference type="InterPro" id="IPR003598">
    <property type="entry name" value="Ig_sub2"/>
</dbReference>
<dbReference type="Pfam" id="PF07686">
    <property type="entry name" value="V-set"/>
    <property type="match status" value="3"/>
</dbReference>
<proteinExistence type="predicted"/>
<feature type="domain" description="Ig-like" evidence="6">
    <location>
        <begin position="609"/>
        <end position="692"/>
    </location>
</feature>
<sequence length="841" mass="94788">MELLLLVFFCLLTGSEVTFGAENEPEVIPAKEGSDVILPCSLSSRQSISREKFVWRKDGRQVFQFNAGDHSNHINTGQDQQFKGRVSHFANKLRSGDASITIRDTKVADTGNYTCEFPNLQPSQTFYVNLLVFAEARLSVTIINQTKDGIQLFCEVRGAFPKPELHWQDGKGHKLPVEVILESDRGGIYEITLQTIVTKADYYRCVATQNEIHYQAYAETYVHFPGLTAGQIAGIVIAVIVVVGVVLIVYKQWVFMKGQLLADIHTNSVLPSPAARNKRLNPRDDETTGLLTEKTGLVSVDKVQVHQINQSVNQSVRTALWMCAGVVLLLPDKTEIFRVRSVSSRKVLISNVKVTLNLQPSSITMELLLLVFFCLLTGSEVTFGAENVIIVDEGRYAILPFSLNEKDDITNKKFEWKKDGRQVFLYDDGDHSNIVNTGQDQQFKGRVSHFSNKLKSGNASIIIRNTMVADSGDYTCELTNLNLSQTFHFQLRVLEKKVIKVDEGRDVTLPCSLSSRQDITPEMFKWKKDGRQVFLYDAGDHSDNFNTGQGQQFRGRVEHFPDKLKSGDASITIRNTNVADTGEYTCEFPYLQPEQMFHMKFVFDTSPQPCVRRLKQTKDGIQLQCEVRGASPKPELHWEDGAGNVLLAEKPQEIERGGIYNVILQTIVTKTDIYCCVATQEAINQTTHDDINVYIPGLTAGQIALIVIIVVGVVGLVFAVYIRRYRIISFFMRVEAKPSVRIVEQRDKSALLQCEVRGAFPKPKLHWEDREGHKLPAEEPQESERGGHYDIILITTVTKTDIYRCVATQKEINHQAHADIHVHISDSLYRSCGYMTEQQDL</sequence>
<evidence type="ECO:0000256" key="2">
    <source>
        <dbReference type="ARBA" id="ARBA00023136"/>
    </source>
</evidence>
<evidence type="ECO:0000313" key="8">
    <source>
        <dbReference type="Proteomes" id="UP001314229"/>
    </source>
</evidence>
<dbReference type="GO" id="GO:0005102">
    <property type="term" value="F:signaling receptor binding"/>
    <property type="evidence" value="ECO:0007669"/>
    <property type="project" value="TreeGrafter"/>
</dbReference>
<feature type="transmembrane region" description="Helical" evidence="4">
    <location>
        <begin position="703"/>
        <end position="722"/>
    </location>
</feature>
<dbReference type="InterPro" id="IPR013106">
    <property type="entry name" value="Ig_V-set"/>
</dbReference>
<evidence type="ECO:0000313" key="7">
    <source>
        <dbReference type="EMBL" id="CAK6983474.1"/>
    </source>
</evidence>
<evidence type="ECO:0000259" key="6">
    <source>
        <dbReference type="PROSITE" id="PS50835"/>
    </source>
</evidence>
<dbReference type="SMART" id="SM00406">
    <property type="entry name" value="IGv"/>
    <property type="match status" value="2"/>
</dbReference>
<dbReference type="GO" id="GO:0001817">
    <property type="term" value="P:regulation of cytokine production"/>
    <property type="evidence" value="ECO:0007669"/>
    <property type="project" value="TreeGrafter"/>
</dbReference>
<dbReference type="InterPro" id="IPR007110">
    <property type="entry name" value="Ig-like_dom"/>
</dbReference>
<feature type="domain" description="Ig-like" evidence="6">
    <location>
        <begin position="738"/>
        <end position="821"/>
    </location>
</feature>
<protein>
    <submittedName>
        <fullName evidence="7">CD276 antigen-like isoform X5</fullName>
    </submittedName>
</protein>
<dbReference type="EMBL" id="CAWUFR010001320">
    <property type="protein sequence ID" value="CAK6983474.1"/>
    <property type="molecule type" value="Genomic_DNA"/>
</dbReference>
<dbReference type="SMART" id="SM00408">
    <property type="entry name" value="IGc2"/>
    <property type="match status" value="3"/>
</dbReference>
<feature type="chain" id="PRO_5044021748" evidence="5">
    <location>
        <begin position="21"/>
        <end position="841"/>
    </location>
</feature>
<dbReference type="SMART" id="SM00409">
    <property type="entry name" value="IG"/>
    <property type="match status" value="4"/>
</dbReference>
<keyword evidence="2 4" id="KW-0472">Membrane</keyword>
<dbReference type="InterPro" id="IPR013783">
    <property type="entry name" value="Ig-like_fold"/>
</dbReference>
<dbReference type="Pfam" id="PF22705">
    <property type="entry name" value="C2-set_3"/>
    <property type="match status" value="3"/>
</dbReference>
<dbReference type="InterPro" id="IPR036179">
    <property type="entry name" value="Ig-like_dom_sf"/>
</dbReference>
<keyword evidence="4" id="KW-1133">Transmembrane helix</keyword>
<dbReference type="InterPro" id="IPR003599">
    <property type="entry name" value="Ig_sub"/>
</dbReference>
<name>A0AAV1QJ69_SCOSC</name>
<dbReference type="GO" id="GO:0050852">
    <property type="term" value="P:T cell receptor signaling pathway"/>
    <property type="evidence" value="ECO:0007669"/>
    <property type="project" value="TreeGrafter"/>
</dbReference>
<keyword evidence="8" id="KW-1185">Reference proteome</keyword>
<keyword evidence="5" id="KW-0732">Signal</keyword>